<evidence type="ECO:0000313" key="3">
    <source>
        <dbReference type="Proteomes" id="UP000234206"/>
    </source>
</evidence>
<gene>
    <name evidence="2" type="ORF">CYJ76_08255</name>
</gene>
<dbReference type="Proteomes" id="UP000234206">
    <property type="component" value="Unassembled WGS sequence"/>
</dbReference>
<reference evidence="2 3" key="1">
    <citation type="submission" date="2017-12" db="EMBL/GenBank/DDBJ databases">
        <title>Phylogenetic diversity of female urinary microbiome.</title>
        <authorList>
            <person name="Thomas-White K."/>
            <person name="Wolfe A.J."/>
        </authorList>
    </citation>
    <scope>NUCLEOTIDE SEQUENCE [LARGE SCALE GENOMIC DNA]</scope>
    <source>
        <strain evidence="2 3">UMB1298</strain>
    </source>
</reference>
<keyword evidence="3" id="KW-1185">Reference proteome</keyword>
<evidence type="ECO:0000313" key="2">
    <source>
        <dbReference type="EMBL" id="PKZ41398.1"/>
    </source>
</evidence>
<feature type="transmembrane region" description="Helical" evidence="1">
    <location>
        <begin position="86"/>
        <end position="106"/>
    </location>
</feature>
<organism evidence="2 3">
    <name type="scientific">Kytococcus schroeteri</name>
    <dbReference type="NCBI Taxonomy" id="138300"/>
    <lineage>
        <taxon>Bacteria</taxon>
        <taxon>Bacillati</taxon>
        <taxon>Actinomycetota</taxon>
        <taxon>Actinomycetes</taxon>
        <taxon>Micrococcales</taxon>
        <taxon>Kytococcaceae</taxon>
        <taxon>Kytococcus</taxon>
    </lineage>
</organism>
<name>A0A2I1P9U5_9MICO</name>
<feature type="transmembrane region" description="Helical" evidence="1">
    <location>
        <begin position="118"/>
        <end position="142"/>
    </location>
</feature>
<keyword evidence="1" id="KW-0812">Transmembrane</keyword>
<sequence>MDPTPMVADWASRVWARLLSTQSTSAIIAELAAAIREARDFRTHEPSDVEPGRLYHERMDSAVREARQQATARLTMGPGSRNRHRFILAMTIAACTVALIAADYVLEHHFDPTPSTALTLFLLGGILFLLLIVIAQMATLIASAGYREWKDKAEVDALVRRLPDRLEEHGYWEEARELHAHMEWQRRRTPHPARTAPKSKRGVRRITLRRGPLR</sequence>
<comment type="caution">
    <text evidence="2">The sequence shown here is derived from an EMBL/GenBank/DDBJ whole genome shotgun (WGS) entry which is preliminary data.</text>
</comment>
<keyword evidence="1" id="KW-0472">Membrane</keyword>
<evidence type="ECO:0000256" key="1">
    <source>
        <dbReference type="SAM" id="Phobius"/>
    </source>
</evidence>
<proteinExistence type="predicted"/>
<protein>
    <submittedName>
        <fullName evidence="2">Uncharacterized protein</fullName>
    </submittedName>
</protein>
<accession>A0A2I1P9U5</accession>
<keyword evidence="1" id="KW-1133">Transmembrane helix</keyword>
<dbReference type="EMBL" id="PKIZ01000014">
    <property type="protein sequence ID" value="PKZ41398.1"/>
    <property type="molecule type" value="Genomic_DNA"/>
</dbReference>
<dbReference type="AlphaFoldDB" id="A0A2I1P9U5"/>